<keyword evidence="5 9" id="KW-0798">TonB box</keyword>
<evidence type="ECO:0000256" key="2">
    <source>
        <dbReference type="ARBA" id="ARBA00022448"/>
    </source>
</evidence>
<dbReference type="Gene3D" id="2.170.130.10">
    <property type="entry name" value="TonB-dependent receptor, plug domain"/>
    <property type="match status" value="1"/>
</dbReference>
<feature type="domain" description="TonB-dependent receptor-like beta-barrel" evidence="12">
    <location>
        <begin position="328"/>
        <end position="845"/>
    </location>
</feature>
<evidence type="ECO:0000313" key="15">
    <source>
        <dbReference type="Proteomes" id="UP000638014"/>
    </source>
</evidence>
<dbReference type="InterPro" id="IPR000531">
    <property type="entry name" value="Beta-barrel_TonB"/>
</dbReference>
<keyword evidence="3 8" id="KW-1134">Transmembrane beta strand</keyword>
<feature type="chain" id="PRO_5035258667" evidence="11">
    <location>
        <begin position="30"/>
        <end position="880"/>
    </location>
</feature>
<dbReference type="PANTHER" id="PTHR47234">
    <property type="match status" value="1"/>
</dbReference>
<keyword evidence="4 8" id="KW-0812">Transmembrane</keyword>
<reference evidence="14" key="1">
    <citation type="submission" date="2020-09" db="EMBL/GenBank/DDBJ databases">
        <title>A novel bacterium of genus Neiella, isolated from South China Sea.</title>
        <authorList>
            <person name="Huang H."/>
            <person name="Mo K."/>
            <person name="Hu Y."/>
        </authorList>
    </citation>
    <scope>NUCLEOTIDE SEQUENCE</scope>
    <source>
        <strain evidence="14">HB171785</strain>
    </source>
</reference>
<dbReference type="EMBL" id="JACXAF010000003">
    <property type="protein sequence ID" value="MBD1388491.1"/>
    <property type="molecule type" value="Genomic_DNA"/>
</dbReference>
<evidence type="ECO:0000259" key="12">
    <source>
        <dbReference type="Pfam" id="PF00593"/>
    </source>
</evidence>
<feature type="signal peptide" evidence="11">
    <location>
        <begin position="1"/>
        <end position="29"/>
    </location>
</feature>
<proteinExistence type="inferred from homology"/>
<accession>A0A8J6QPA3</accession>
<evidence type="ECO:0000256" key="4">
    <source>
        <dbReference type="ARBA" id="ARBA00022692"/>
    </source>
</evidence>
<dbReference type="Gene3D" id="2.40.170.20">
    <property type="entry name" value="TonB-dependent receptor, beta-barrel domain"/>
    <property type="match status" value="1"/>
</dbReference>
<evidence type="ECO:0000256" key="7">
    <source>
        <dbReference type="ARBA" id="ARBA00023237"/>
    </source>
</evidence>
<evidence type="ECO:0000256" key="8">
    <source>
        <dbReference type="PROSITE-ProRule" id="PRU01360"/>
    </source>
</evidence>
<dbReference type="InterPro" id="IPR037066">
    <property type="entry name" value="Plug_dom_sf"/>
</dbReference>
<dbReference type="GO" id="GO:0009279">
    <property type="term" value="C:cell outer membrane"/>
    <property type="evidence" value="ECO:0007669"/>
    <property type="project" value="UniProtKB-SubCell"/>
</dbReference>
<dbReference type="RefSeq" id="WP_191143595.1">
    <property type="nucleotide sequence ID" value="NZ_JACXAF010000003.1"/>
</dbReference>
<gene>
    <name evidence="14" type="ORF">IC617_03535</name>
</gene>
<keyword evidence="6 8" id="KW-0472">Membrane</keyword>
<comment type="caution">
    <text evidence="14">The sequence shown here is derived from an EMBL/GenBank/DDBJ whole genome shotgun (WGS) entry which is preliminary data.</text>
</comment>
<evidence type="ECO:0000256" key="1">
    <source>
        <dbReference type="ARBA" id="ARBA00004571"/>
    </source>
</evidence>
<keyword evidence="7 8" id="KW-0998">Cell outer membrane</keyword>
<evidence type="ECO:0000256" key="11">
    <source>
        <dbReference type="SAM" id="SignalP"/>
    </source>
</evidence>
<keyword evidence="11" id="KW-0732">Signal</keyword>
<evidence type="ECO:0000256" key="9">
    <source>
        <dbReference type="RuleBase" id="RU003357"/>
    </source>
</evidence>
<name>A0A8J6QPA3_9GAMM</name>
<dbReference type="CDD" id="cd01347">
    <property type="entry name" value="ligand_gated_channel"/>
    <property type="match status" value="1"/>
</dbReference>
<evidence type="ECO:0000259" key="13">
    <source>
        <dbReference type="Pfam" id="PF07715"/>
    </source>
</evidence>
<dbReference type="InterPro" id="IPR039426">
    <property type="entry name" value="TonB-dep_rcpt-like"/>
</dbReference>
<dbReference type="Proteomes" id="UP000638014">
    <property type="component" value="Unassembled WGS sequence"/>
</dbReference>
<protein>
    <submittedName>
        <fullName evidence="14">TonB-dependent receptor</fullName>
    </submittedName>
</protein>
<dbReference type="SUPFAM" id="SSF56935">
    <property type="entry name" value="Porins"/>
    <property type="match status" value="1"/>
</dbReference>
<evidence type="ECO:0000313" key="14">
    <source>
        <dbReference type="EMBL" id="MBD1388491.1"/>
    </source>
</evidence>
<comment type="subcellular location">
    <subcellularLocation>
        <location evidence="1 8">Cell outer membrane</location>
        <topology evidence="1 8">Multi-pass membrane protein</topology>
    </subcellularLocation>
</comment>
<evidence type="ECO:0000256" key="3">
    <source>
        <dbReference type="ARBA" id="ARBA00022452"/>
    </source>
</evidence>
<dbReference type="PANTHER" id="PTHR47234:SF2">
    <property type="entry name" value="TONB-DEPENDENT RECEPTOR"/>
    <property type="match status" value="1"/>
</dbReference>
<dbReference type="InterPro" id="IPR012910">
    <property type="entry name" value="Plug_dom"/>
</dbReference>
<evidence type="ECO:0000256" key="6">
    <source>
        <dbReference type="ARBA" id="ARBA00023136"/>
    </source>
</evidence>
<dbReference type="Pfam" id="PF07715">
    <property type="entry name" value="Plug"/>
    <property type="match status" value="1"/>
</dbReference>
<feature type="region of interest" description="Disordered" evidence="10">
    <location>
        <begin position="89"/>
        <end position="109"/>
    </location>
</feature>
<feature type="domain" description="TonB-dependent receptor plug" evidence="13">
    <location>
        <begin position="59"/>
        <end position="172"/>
    </location>
</feature>
<dbReference type="Pfam" id="PF00593">
    <property type="entry name" value="TonB_dep_Rec_b-barrel"/>
    <property type="match status" value="1"/>
</dbReference>
<keyword evidence="2 8" id="KW-0813">Transport</keyword>
<dbReference type="PROSITE" id="PS52016">
    <property type="entry name" value="TONB_DEPENDENT_REC_3"/>
    <property type="match status" value="1"/>
</dbReference>
<keyword evidence="14" id="KW-0675">Receptor</keyword>
<sequence>MTPKLNPIMRAWALCAALSPAMIATHAMADDASGDGVERIVTTGSHIKGVDMEGATPLLNIDEEYIKSSGANTISELLKDIPQFQQGTFTTQGGTTKVGSQPAGSSGVSLRGLGTASTPVLINGRRVQVSSFANESDSFIDINAIPLAAVERIEVLMDGSSALYGADAVAGVVNFIMKRNYEGVELSGSYSQTTQDDDYSKTNLNAVIGFSYGESNTTLVFDYFDRDALMHEDRKRTRDATFWLDTAIDVDYSDYPDPWDCPEEDVVDTKYGQGCFYNYVQYRATIPDRESLGVYLFNDTKLTDDTAMFVELAYQHNESQSYDAPSSISGFSIPWDHPDMPQYYADINAEDGYPDDDLTTYTRFPDRRQKEAELDAYRAVLGFTGELADWYWETAASYGYSENTIKAVGGYYHEDKVQAALRGELCADGSIDCSPDSGGLWYNPFNRGAEADRTVVKLMQEKAPRKGESTMYAFDAKVSGDIWQLPAGSLSMAAGAEYRYEEIEDKPDQLAQDGKIINLGVTEAKADRYQWSAFAEFYVPVTENFDAQLALRYDDYEDAGDDFNPKIGLRYTPFDSLVLRASYGTSFRAPSLSQTGAGITEGEGYLPCDNEYEALCSDDSISVGEVEYDRVFGGNPNLQPETADTYNLGLSWDVTKNLNVTLDYWSYDYEDLIDVDEDFILQAYLRGELDAKAPGELAEGEVGLEINADGDLHKVQNSYINIGKQEVEGFDIGITYGFETNGWGDFELLVDATYLDNYKRWLTSDSEPEQLAGDWTYPEWIALSTLRWDYKQWRVSLTGDYTDSYNDGPYQYDDHPTVDSWLVWHSNVTYYIGDDYDVSLTVRNIANDAPPMATSPTAGVDFINHDTLGRYWTLAFSARF</sequence>
<dbReference type="AlphaFoldDB" id="A0A8J6QPA3"/>
<evidence type="ECO:0000256" key="5">
    <source>
        <dbReference type="ARBA" id="ARBA00023077"/>
    </source>
</evidence>
<evidence type="ECO:0000256" key="10">
    <source>
        <dbReference type="SAM" id="MobiDB-lite"/>
    </source>
</evidence>
<keyword evidence="15" id="KW-1185">Reference proteome</keyword>
<feature type="compositionally biased region" description="Polar residues" evidence="10">
    <location>
        <begin position="97"/>
        <end position="108"/>
    </location>
</feature>
<organism evidence="14 15">
    <name type="scientific">Neiella litorisoli</name>
    <dbReference type="NCBI Taxonomy" id="2771431"/>
    <lineage>
        <taxon>Bacteria</taxon>
        <taxon>Pseudomonadati</taxon>
        <taxon>Pseudomonadota</taxon>
        <taxon>Gammaproteobacteria</taxon>
        <taxon>Alteromonadales</taxon>
        <taxon>Echinimonadaceae</taxon>
        <taxon>Neiella</taxon>
    </lineage>
</organism>
<dbReference type="InterPro" id="IPR036942">
    <property type="entry name" value="Beta-barrel_TonB_sf"/>
</dbReference>
<comment type="similarity">
    <text evidence="8 9">Belongs to the TonB-dependent receptor family.</text>
</comment>